<evidence type="ECO:0000313" key="6">
    <source>
        <dbReference type="Proteomes" id="UP000256923"/>
    </source>
</evidence>
<evidence type="ECO:0000313" key="5">
    <source>
        <dbReference type="Proteomes" id="UP000078309"/>
    </source>
</evidence>
<evidence type="ECO:0000313" key="2">
    <source>
        <dbReference type="EMBL" id="AZS25195.1"/>
    </source>
</evidence>
<keyword evidence="1" id="KW-0732">Signal</keyword>
<dbReference type="RefSeq" id="WP_019282801.1">
    <property type="nucleotide sequence ID" value="NZ_CP011466.1"/>
</dbReference>
<dbReference type="GeneID" id="83861297"/>
<proteinExistence type="predicted"/>
<evidence type="ECO:0000313" key="4">
    <source>
        <dbReference type="EMBL" id="MBT2920385.1"/>
    </source>
</evidence>
<evidence type="ECO:0000256" key="1">
    <source>
        <dbReference type="SAM" id="SignalP"/>
    </source>
</evidence>
<dbReference type="AlphaFoldDB" id="A0A191W149"/>
<reference evidence="4" key="4">
    <citation type="submission" date="2021-05" db="EMBL/GenBank/DDBJ databases">
        <authorList>
            <person name="Kalatzis P.G."/>
            <person name="Castillo D."/>
            <person name="D'Alvise P."/>
            <person name="Middelboe M."/>
            <person name="Gram L."/>
        </authorList>
    </citation>
    <scope>NUCLEOTIDE SEQUENCE</scope>
    <source>
        <strain evidence="4">90-11-286</strain>
    </source>
</reference>
<dbReference type="EMBL" id="SCLC01000027">
    <property type="protein sequence ID" value="MBF4436028.1"/>
    <property type="molecule type" value="Genomic_DNA"/>
</dbReference>
<feature type="signal peptide" evidence="1">
    <location>
        <begin position="1"/>
        <end position="23"/>
    </location>
</feature>
<dbReference type="EMBL" id="CP034672">
    <property type="protein sequence ID" value="AZS25195.1"/>
    <property type="molecule type" value="Genomic_DNA"/>
</dbReference>
<dbReference type="STRING" id="55601.AA407_11475"/>
<dbReference type="OrthoDB" id="6708408at2"/>
<gene>
    <name evidence="2" type="ORF">DYL72_09255</name>
    <name evidence="3" type="ORF">ERJ77_16150</name>
    <name evidence="4" type="ORF">PL14_17065</name>
</gene>
<reference evidence="4 5" key="1">
    <citation type="journal article" date="2017" name="J. Fish Dis.">
        <title>Comparative assessment of Vibrio virulence in marine fish larvae.</title>
        <authorList>
            <person name="Ronneseth A."/>
            <person name="Castillo D."/>
            <person name="D'Alvise P."/>
            <person name="Tonnesen O."/>
            <person name="Haugland G."/>
            <person name="Grotkjaer T."/>
            <person name="Engell-Sorensen K."/>
            <person name="Norremark L."/>
            <person name="Bergh O."/>
            <person name="Wergeland H.I."/>
            <person name="Gram L."/>
        </authorList>
    </citation>
    <scope>NUCLEOTIDE SEQUENCE [LARGE SCALE GENOMIC DNA]</scope>
    <source>
        <strain evidence="4 5">90-11-286</strain>
    </source>
</reference>
<name>A0A191W149_VIBAN</name>
<accession>A0A191W149</accession>
<dbReference type="Proteomes" id="UP000078309">
    <property type="component" value="Unassembled WGS sequence"/>
</dbReference>
<organism evidence="4 5">
    <name type="scientific">Vibrio anguillarum</name>
    <name type="common">Listonella anguillarum</name>
    <dbReference type="NCBI Taxonomy" id="55601"/>
    <lineage>
        <taxon>Bacteria</taxon>
        <taxon>Pseudomonadati</taxon>
        <taxon>Pseudomonadota</taxon>
        <taxon>Gammaproteobacteria</taxon>
        <taxon>Vibrionales</taxon>
        <taxon>Vibrionaceae</taxon>
        <taxon>Vibrio</taxon>
    </lineage>
</organism>
<dbReference type="InterPro" id="IPR026387">
    <property type="entry name" value="OMP_w_GlyGly"/>
</dbReference>
<dbReference type="NCBIfam" id="TIGR04219">
    <property type="entry name" value="OMP_w_GlyGly"/>
    <property type="match status" value="1"/>
</dbReference>
<protein>
    <submittedName>
        <fullName evidence="4">TIGR04219 family outer membrane beta-barrel protein</fullName>
    </submittedName>
</protein>
<reference evidence="2 6" key="2">
    <citation type="submission" date="2018-12" db="EMBL/GenBank/DDBJ databases">
        <title>Characterization and Draft Genome of Vibrio anguillarum J360 Marine Pathogen Isolated from an Outbreak in Lumpfish (Cyclopterus lumpus).</title>
        <authorList>
            <person name="Vasquez J.I."/>
            <person name="Cao T."/>
            <person name="Chakraborty S."/>
            <person name="Gnanagobal H."/>
            <person name="Wescot J."/>
            <person name="Boyce D."/>
            <person name="Santander J."/>
        </authorList>
    </citation>
    <scope>NUCLEOTIDE SEQUENCE [LARGE SCALE GENOMIC DNA]</scope>
    <source>
        <strain evidence="2 6">J360</strain>
    </source>
</reference>
<sequence>MNKPIWLALVSVAMMMSTASVQAESFYRGEVGADMWWGSTKIDNTRRDDVKTPSIHVAFEHQLPYLPNASIRYTTLEADYASFDKYDYTLYYNLLERQLMSFDAGVTFTQYSGSQYQAPDSLKYSFDKTTFNWYAYATIKIPNTQVDVIGQFDFGDSGGIKSADVLAGLQYSIPIRAGNVALRGGYRVIDLEFTELDPKTKNSFVFVDGWFLGAEFQF</sequence>
<dbReference type="EMBL" id="JAHGUI010000083">
    <property type="protein sequence ID" value="MBT2920385.1"/>
    <property type="molecule type" value="Genomic_DNA"/>
</dbReference>
<dbReference type="Proteomes" id="UP000256923">
    <property type="component" value="Chromosome 1"/>
</dbReference>
<dbReference type="Proteomes" id="UP000786185">
    <property type="component" value="Unassembled WGS sequence"/>
</dbReference>
<feature type="chain" id="PRO_5011378567" evidence="1">
    <location>
        <begin position="24"/>
        <end position="218"/>
    </location>
</feature>
<reference evidence="3" key="3">
    <citation type="journal article" date="2021" name="PeerJ">
        <title>Analysis of 44 Vibrio anguillarum genomes reveals high genetic diversity.</title>
        <authorList>
            <person name="Hansen M.J."/>
            <person name="Dalsgaard I."/>
        </authorList>
    </citation>
    <scope>NUCLEOTIDE SEQUENCE</scope>
    <source>
        <strain evidence="3">850617-1/1</strain>
    </source>
</reference>
<evidence type="ECO:0000313" key="3">
    <source>
        <dbReference type="EMBL" id="MBF4436028.1"/>
    </source>
</evidence>